<comment type="caution">
    <text evidence="2">The sequence shown here is derived from an EMBL/GenBank/DDBJ whole genome shotgun (WGS) entry which is preliminary data.</text>
</comment>
<dbReference type="InterPro" id="IPR008727">
    <property type="entry name" value="PAAR_motif"/>
</dbReference>
<reference evidence="2 3" key="1">
    <citation type="submission" date="2024-07" db="EMBL/GenBank/DDBJ databases">
        <authorList>
            <person name="Hebao G."/>
        </authorList>
    </citation>
    <scope>NUCLEOTIDE SEQUENCE [LARGE SCALE GENOMIC DNA]</scope>
    <source>
        <strain evidence="2 3">ACCC 02193</strain>
    </source>
</reference>
<sequence>MAAEGFYLVQGDKTTCGGRITTGAEDHTLFDKPVAREQDSVTCGKHAGLFKIAGGIDNDTIHDRRMAGTLDSYSTCPCKAKFIPSMWNDTYEKNGGAGSPSTNSLAKNAAQLLNNAIDSTHAAQSDFAGMCFAEPNELRNGVFLWTETQGAGHVFVSIHVNSTVYVFTYGRYDQEGFSPFGEGVLIKYSGEKADTFYSKELYRMGSSVYKILDVDETDTLSIFSSLWASSDVRPDGENTNPDIKENGRIIDIYNLAVNNCTTTTVTGLKKAGTEMFDVKLLNLFGYSEDFAIPSSLNDYLMDLSKNPADMRVIRMTDEFIAKYHNSSDYKKIEGAGSGNETAGTIGKGSGLAGKGSSGYAPTTFTQSQGVEND</sequence>
<feature type="compositionally biased region" description="Polar residues" evidence="1">
    <location>
        <begin position="362"/>
        <end position="373"/>
    </location>
</feature>
<dbReference type="RefSeq" id="WP_369895739.1">
    <property type="nucleotide sequence ID" value="NZ_JBGFFX010000007.1"/>
</dbReference>
<keyword evidence="3" id="KW-1185">Reference proteome</keyword>
<organism evidence="2 3">
    <name type="scientific">Erwinia aeris</name>
    <dbReference type="NCBI Taxonomy" id="3239803"/>
    <lineage>
        <taxon>Bacteria</taxon>
        <taxon>Pseudomonadati</taxon>
        <taxon>Pseudomonadota</taxon>
        <taxon>Gammaproteobacteria</taxon>
        <taxon>Enterobacterales</taxon>
        <taxon>Erwiniaceae</taxon>
        <taxon>Erwinia</taxon>
    </lineage>
</organism>
<feature type="compositionally biased region" description="Gly residues" evidence="1">
    <location>
        <begin position="345"/>
        <end position="356"/>
    </location>
</feature>
<evidence type="ECO:0000256" key="1">
    <source>
        <dbReference type="SAM" id="MobiDB-lite"/>
    </source>
</evidence>
<accession>A0ABV4E8K7</accession>
<proteinExistence type="predicted"/>
<feature type="region of interest" description="Disordered" evidence="1">
    <location>
        <begin position="334"/>
        <end position="373"/>
    </location>
</feature>
<dbReference type="Pfam" id="PF05488">
    <property type="entry name" value="PAAR_motif"/>
    <property type="match status" value="1"/>
</dbReference>
<dbReference type="EMBL" id="JBGFFX010000007">
    <property type="protein sequence ID" value="MEY8771249.1"/>
    <property type="molecule type" value="Genomic_DNA"/>
</dbReference>
<evidence type="ECO:0000313" key="3">
    <source>
        <dbReference type="Proteomes" id="UP001565243"/>
    </source>
</evidence>
<name>A0ABV4E8K7_9GAMM</name>
<protein>
    <submittedName>
        <fullName evidence="2">PAAR domain-containing protein</fullName>
    </submittedName>
</protein>
<dbReference type="CDD" id="cd14744">
    <property type="entry name" value="PAAR_CT_2"/>
    <property type="match status" value="1"/>
</dbReference>
<dbReference type="Proteomes" id="UP001565243">
    <property type="component" value="Unassembled WGS sequence"/>
</dbReference>
<evidence type="ECO:0000313" key="2">
    <source>
        <dbReference type="EMBL" id="MEY8771249.1"/>
    </source>
</evidence>
<gene>
    <name evidence="2" type="ORF">AB6T85_12590</name>
</gene>